<feature type="compositionally biased region" description="Low complexity" evidence="1">
    <location>
        <begin position="126"/>
        <end position="147"/>
    </location>
</feature>
<sequence>RRTPSNLSNASVGSANVNPSFESDVPLTGAHLTPAHVRSSYDYGYEYRNNFAGNNAPPARLSRQNSLDERSLSERPVTLELPRPLRSSLRKYNYSYSPGPPSSRSGSNYSWADSGTLTNVETPPDSSLSEDSSYMSAKDSSSHNSSVNRVRFSPITMVGASERVDTTLMDLPVLDRTVPLQAFRSLSSRTEYSPKLRNKNDYEKQEFLHNF</sequence>
<evidence type="ECO:0000313" key="3">
    <source>
        <dbReference type="Proteomes" id="UP000708208"/>
    </source>
</evidence>
<accession>A0A8J2PHX2</accession>
<reference evidence="2" key="1">
    <citation type="submission" date="2021-06" db="EMBL/GenBank/DDBJ databases">
        <authorList>
            <person name="Hodson N. C."/>
            <person name="Mongue J. A."/>
            <person name="Jaron S. K."/>
        </authorList>
    </citation>
    <scope>NUCLEOTIDE SEQUENCE</scope>
</reference>
<evidence type="ECO:0000313" key="2">
    <source>
        <dbReference type="EMBL" id="CAG7786554.1"/>
    </source>
</evidence>
<dbReference type="EMBL" id="CAJVCH010320141">
    <property type="protein sequence ID" value="CAG7786554.1"/>
    <property type="molecule type" value="Genomic_DNA"/>
</dbReference>
<dbReference type="Proteomes" id="UP000708208">
    <property type="component" value="Unassembled WGS sequence"/>
</dbReference>
<feature type="compositionally biased region" description="Polar residues" evidence="1">
    <location>
        <begin position="111"/>
        <end position="125"/>
    </location>
</feature>
<feature type="compositionally biased region" description="Low complexity" evidence="1">
    <location>
        <begin position="81"/>
        <end position="110"/>
    </location>
</feature>
<feature type="region of interest" description="Disordered" evidence="1">
    <location>
        <begin position="52"/>
        <end position="147"/>
    </location>
</feature>
<keyword evidence="3" id="KW-1185">Reference proteome</keyword>
<dbReference type="AlphaFoldDB" id="A0A8J2PHX2"/>
<feature type="non-terminal residue" evidence="2">
    <location>
        <position position="1"/>
    </location>
</feature>
<protein>
    <submittedName>
        <fullName evidence="2">Uncharacterized protein</fullName>
    </submittedName>
</protein>
<proteinExistence type="predicted"/>
<organism evidence="2 3">
    <name type="scientific">Allacma fusca</name>
    <dbReference type="NCBI Taxonomy" id="39272"/>
    <lineage>
        <taxon>Eukaryota</taxon>
        <taxon>Metazoa</taxon>
        <taxon>Ecdysozoa</taxon>
        <taxon>Arthropoda</taxon>
        <taxon>Hexapoda</taxon>
        <taxon>Collembola</taxon>
        <taxon>Symphypleona</taxon>
        <taxon>Sminthuridae</taxon>
        <taxon>Allacma</taxon>
    </lineage>
</organism>
<evidence type="ECO:0000256" key="1">
    <source>
        <dbReference type="SAM" id="MobiDB-lite"/>
    </source>
</evidence>
<gene>
    <name evidence="2" type="ORF">AFUS01_LOCUS25118</name>
</gene>
<comment type="caution">
    <text evidence="2">The sequence shown here is derived from an EMBL/GenBank/DDBJ whole genome shotgun (WGS) entry which is preliminary data.</text>
</comment>
<name>A0A8J2PHX2_9HEXA</name>